<dbReference type="InterPro" id="IPR035516">
    <property type="entry name" value="Gyrase/topoIV_suA_C"/>
</dbReference>
<dbReference type="InterPro" id="IPR013760">
    <property type="entry name" value="Topo_IIA-like_dom_sf"/>
</dbReference>
<dbReference type="GO" id="GO:0005524">
    <property type="term" value="F:ATP binding"/>
    <property type="evidence" value="ECO:0007669"/>
    <property type="project" value="UniProtKB-UniRule"/>
</dbReference>
<dbReference type="InterPro" id="IPR005743">
    <property type="entry name" value="GyrA"/>
</dbReference>
<organism evidence="11 12">
    <name type="scientific">Brockia lithotrophica</name>
    <dbReference type="NCBI Taxonomy" id="933949"/>
    <lineage>
        <taxon>Bacteria</taxon>
        <taxon>Bacillati</taxon>
        <taxon>Bacillota</taxon>
        <taxon>Bacilli</taxon>
        <taxon>Bacillales</taxon>
        <taxon>Bacillales Family X. Incertae Sedis</taxon>
        <taxon>Brockia</taxon>
    </lineage>
</organism>
<proteinExistence type="inferred from homology"/>
<dbReference type="Pfam" id="PF00521">
    <property type="entry name" value="DNA_topoisoIV"/>
    <property type="match status" value="1"/>
</dbReference>
<dbReference type="PANTHER" id="PTHR43493:SF5">
    <property type="entry name" value="DNA GYRASE SUBUNIT A, CHLOROPLASTIC_MITOCHONDRIAL"/>
    <property type="match status" value="1"/>
</dbReference>
<dbReference type="InterPro" id="IPR006691">
    <property type="entry name" value="GyrA/parC_rep"/>
</dbReference>
<sequence>MALDSRIEPVDIAHEMRQSFLDYAMSVIVSRALPDVRDGLKPVQRRILYDMLEEGLTPDKPYRKSATIVGTVLARYHPHGDAAVYETLVRMAQPFSYRYPLVDGQGNFGSVDGDSAAAMRYTEARLSPLALELLRDIHKDTVDFRDNFDASRKEPVVLPARFPNLLVNGSQGIAVGMATNIPPHNLGEAIDAVLLLMERPDASLAEILQRLPGPDFPTGGVILGREGIRKAYETGRGTIRIRAHAEIESLSGGRSRIVFTEIPYQVNKAKVVERIAELVRDKVLDGVTDVRDESSKGKIRVVVEVRKGADPRVILNQIYRHTAFQTSFGIIFLALVEGRPEILGIRDLLLHYLAHQRDVVRRRTVHDLERAEARLHIVQGLMRAVDLVDVLVHRYGPIRSARDRKEARANLCAPTFVLEGEAYEMGFTEAQADAILDMRLEQLTGLSIEKLAGEETSLRRTIADLRAILESPARLDEVVREELLDVRKKFADERRTRILDEDGSFEATDLIADEPFVVTLSEGGYMRRTDPSTYRAQRRGGKGVLGVRGREDVIVHVVHANAHDTLLFFTNRGRVYPLLVHEIPEQGRTTRGSHLANFLPLAPEERVTALLPYRVTDAGDLVFATRLGYVKRVSTEEFRSLRRSGLVALSLEKGDELVGVRKLGAREEDIFLVTQEGMAIRFPVQDVRAMGRQARGVRGIRLKAGDVVVALESVRDGDELFFATELGFGKRTPAAEFRPQSRGGQGVRAVARQAGALVAAAGVRENDDLLLVTRRGQVIRMSVRQVPVLGRAARGVRLVRLEPADTLQTLACIPAEE</sequence>
<evidence type="ECO:0000256" key="9">
    <source>
        <dbReference type="PROSITE-ProRule" id="PRU01384"/>
    </source>
</evidence>
<dbReference type="InterPro" id="IPR050220">
    <property type="entry name" value="Type_II_DNA_Topoisomerases"/>
</dbReference>
<dbReference type="FunFam" id="3.30.1360.40:FF:000002">
    <property type="entry name" value="DNA gyrase subunit A"/>
    <property type="match status" value="1"/>
</dbReference>
<feature type="active site" description="O-(5'-phospho-DNA)-tyrosine intermediate" evidence="8 9">
    <location>
        <position position="121"/>
    </location>
</feature>
<evidence type="ECO:0000256" key="5">
    <source>
        <dbReference type="ARBA" id="ARBA00023029"/>
    </source>
</evidence>
<dbReference type="CDD" id="cd00187">
    <property type="entry name" value="TOP4c"/>
    <property type="match status" value="1"/>
</dbReference>
<dbReference type="GO" id="GO:0003677">
    <property type="term" value="F:DNA binding"/>
    <property type="evidence" value="ECO:0007669"/>
    <property type="project" value="UniProtKB-UniRule"/>
</dbReference>
<dbReference type="NCBIfam" id="TIGR01063">
    <property type="entry name" value="gyrA"/>
    <property type="match status" value="1"/>
</dbReference>
<dbReference type="HAMAP" id="MF_01897">
    <property type="entry name" value="GyrA"/>
    <property type="match status" value="1"/>
</dbReference>
<keyword evidence="3 8" id="KW-0547">Nucleotide-binding</keyword>
<gene>
    <name evidence="8" type="primary">gyrA</name>
    <name evidence="11" type="ORF">BLITH_0483</name>
</gene>
<dbReference type="GO" id="GO:0005737">
    <property type="term" value="C:cytoplasm"/>
    <property type="evidence" value="ECO:0007669"/>
    <property type="project" value="UniProtKB-SubCell"/>
</dbReference>
<reference evidence="11 12" key="1">
    <citation type="submission" date="2017-08" db="EMBL/GenBank/DDBJ databases">
        <title>Burning lignite coal seam in the remote Altai Mountains harbors a hydrogen-driven thermophilic microbial community.</title>
        <authorList>
            <person name="Kadnikov V.V."/>
            <person name="Mardanov A.V."/>
            <person name="Ivasenko D."/>
            <person name="Beletsky A.V."/>
            <person name="Karnachuk O.V."/>
            <person name="Ravin N.V."/>
        </authorList>
    </citation>
    <scope>NUCLEOTIDE SEQUENCE [LARGE SCALE GENOMIC DNA]</scope>
    <source>
        <strain evidence="11">AL31</strain>
    </source>
</reference>
<dbReference type="GO" id="GO:0034335">
    <property type="term" value="F:DNA negative supercoiling activity"/>
    <property type="evidence" value="ECO:0007669"/>
    <property type="project" value="UniProtKB-ARBA"/>
</dbReference>
<comment type="similarity">
    <text evidence="2 8">Belongs to the type II topoisomerase GyrA/ParC subunit family.</text>
</comment>
<evidence type="ECO:0000313" key="11">
    <source>
        <dbReference type="EMBL" id="PTQ53403.1"/>
    </source>
</evidence>
<dbReference type="FunFam" id="3.90.199.10:FF:000001">
    <property type="entry name" value="DNA gyrase subunit A"/>
    <property type="match status" value="1"/>
</dbReference>
<dbReference type="GO" id="GO:0005694">
    <property type="term" value="C:chromosome"/>
    <property type="evidence" value="ECO:0007669"/>
    <property type="project" value="InterPro"/>
</dbReference>
<dbReference type="Gene3D" id="3.30.1360.40">
    <property type="match status" value="1"/>
</dbReference>
<keyword evidence="8" id="KW-0963">Cytoplasm</keyword>
<dbReference type="SMART" id="SM00434">
    <property type="entry name" value="TOP4c"/>
    <property type="match status" value="1"/>
</dbReference>
<dbReference type="GO" id="GO:0009330">
    <property type="term" value="C:DNA topoisomerase type II (double strand cut, ATP-hydrolyzing) complex"/>
    <property type="evidence" value="ECO:0007669"/>
    <property type="project" value="TreeGrafter"/>
</dbReference>
<evidence type="ECO:0000313" key="12">
    <source>
        <dbReference type="Proteomes" id="UP000244016"/>
    </source>
</evidence>
<keyword evidence="4 8" id="KW-0067">ATP-binding</keyword>
<comment type="caution">
    <text evidence="11">The sequence shown here is derived from an EMBL/GenBank/DDBJ whole genome shotgun (WGS) entry which is preliminary data.</text>
</comment>
<dbReference type="Gene3D" id="1.10.268.10">
    <property type="entry name" value="Topoisomerase, domain 3"/>
    <property type="match status" value="1"/>
</dbReference>
<dbReference type="InterPro" id="IPR002205">
    <property type="entry name" value="Topo_IIA_dom_A"/>
</dbReference>
<dbReference type="EMBL" id="PEBW01000001">
    <property type="protein sequence ID" value="PTQ53403.1"/>
    <property type="molecule type" value="Genomic_DNA"/>
</dbReference>
<dbReference type="GO" id="GO:0006265">
    <property type="term" value="P:DNA topological change"/>
    <property type="evidence" value="ECO:0007669"/>
    <property type="project" value="UniProtKB-UniRule"/>
</dbReference>
<dbReference type="PANTHER" id="PTHR43493">
    <property type="entry name" value="DNA GYRASE/TOPOISOMERASE SUBUNIT A"/>
    <property type="match status" value="1"/>
</dbReference>
<comment type="miscellaneous">
    <text evidence="8">Few gyrases are as efficient as E.coli at forming negative supercoils. Not all organisms have 2 type II topoisomerases; in organisms with a single type II topoisomerase this enzyme also has to decatenate newly replicated chromosomes.</text>
</comment>
<protein>
    <recommendedName>
        <fullName evidence="8">DNA gyrase subunit A</fullName>
        <ecNumber evidence="8">5.6.2.2</ecNumber>
    </recommendedName>
</protein>
<keyword evidence="7 8" id="KW-0413">Isomerase</keyword>
<dbReference type="FunFam" id="2.120.10.90:FF:000005">
    <property type="entry name" value="DNA topoisomerase 4 subunit A"/>
    <property type="match status" value="1"/>
</dbReference>
<dbReference type="NCBIfam" id="NF004044">
    <property type="entry name" value="PRK05561.1"/>
    <property type="match status" value="1"/>
</dbReference>
<dbReference type="Gene3D" id="3.90.199.10">
    <property type="entry name" value="Topoisomerase II, domain 5"/>
    <property type="match status" value="1"/>
</dbReference>
<dbReference type="Pfam" id="PF03989">
    <property type="entry name" value="DNA_gyraseA_C"/>
    <property type="match status" value="6"/>
</dbReference>
<comment type="subunit">
    <text evidence="8">Heterotetramer, composed of two GyrA and two GyrB chains. In the heterotetramer, GyrA contains the active site tyrosine that forms a transient covalent intermediate with DNA, while GyrB binds cofactors and catalyzes ATP hydrolysis.</text>
</comment>
<name>A0A2T5GB38_9BACL</name>
<evidence type="ECO:0000259" key="10">
    <source>
        <dbReference type="PROSITE" id="PS52040"/>
    </source>
</evidence>
<dbReference type="InterPro" id="IPR013758">
    <property type="entry name" value="Topo_IIA_A/C_ab"/>
</dbReference>
<dbReference type="Proteomes" id="UP000244016">
    <property type="component" value="Unassembled WGS sequence"/>
</dbReference>
<evidence type="ECO:0000256" key="2">
    <source>
        <dbReference type="ARBA" id="ARBA00008263"/>
    </source>
</evidence>
<evidence type="ECO:0000256" key="3">
    <source>
        <dbReference type="ARBA" id="ARBA00022741"/>
    </source>
</evidence>
<dbReference type="AlphaFoldDB" id="A0A2T5GB38"/>
<evidence type="ECO:0000256" key="8">
    <source>
        <dbReference type="HAMAP-Rule" id="MF_01897"/>
    </source>
</evidence>
<feature type="domain" description="Topo IIA-type catalytic" evidence="10">
    <location>
        <begin position="33"/>
        <end position="510"/>
    </location>
</feature>
<dbReference type="NCBIfam" id="NF004043">
    <property type="entry name" value="PRK05560.1"/>
    <property type="match status" value="1"/>
</dbReference>
<comment type="subcellular location">
    <subcellularLocation>
        <location evidence="8">Cytoplasm</location>
    </subcellularLocation>
</comment>
<comment type="catalytic activity">
    <reaction evidence="1 8 9">
        <text>ATP-dependent breakage, passage and rejoining of double-stranded DNA.</text>
        <dbReference type="EC" id="5.6.2.2"/>
    </reaction>
</comment>
<evidence type="ECO:0000256" key="4">
    <source>
        <dbReference type="ARBA" id="ARBA00022840"/>
    </source>
</evidence>
<dbReference type="GO" id="GO:0006261">
    <property type="term" value="P:DNA-templated DNA replication"/>
    <property type="evidence" value="ECO:0007669"/>
    <property type="project" value="UniProtKB-UniRule"/>
</dbReference>
<evidence type="ECO:0000256" key="7">
    <source>
        <dbReference type="ARBA" id="ARBA00023235"/>
    </source>
</evidence>
<accession>A0A2T5GB38</accession>
<feature type="short sequence motif" description="GyrA-box" evidence="8">
    <location>
        <begin position="537"/>
        <end position="543"/>
    </location>
</feature>
<dbReference type="Gene3D" id="2.120.10.90">
    <property type="entry name" value="DNA gyrase/topoisomerase IV, subunit A, C-terminal"/>
    <property type="match status" value="1"/>
</dbReference>
<dbReference type="EC" id="5.6.2.2" evidence="8"/>
<keyword evidence="5 8" id="KW-0799">Topoisomerase</keyword>
<evidence type="ECO:0000256" key="6">
    <source>
        <dbReference type="ARBA" id="ARBA00023125"/>
    </source>
</evidence>
<evidence type="ECO:0000256" key="1">
    <source>
        <dbReference type="ARBA" id="ARBA00000185"/>
    </source>
</evidence>
<keyword evidence="6 8" id="KW-0238">DNA-binding</keyword>
<dbReference type="InterPro" id="IPR013757">
    <property type="entry name" value="Topo_IIA_A_a_sf"/>
</dbReference>
<dbReference type="PROSITE" id="PS52040">
    <property type="entry name" value="TOPO_IIA"/>
    <property type="match status" value="1"/>
</dbReference>
<dbReference type="SUPFAM" id="SSF56719">
    <property type="entry name" value="Type II DNA topoisomerase"/>
    <property type="match status" value="1"/>
</dbReference>
<comment type="function">
    <text evidence="8">A type II topoisomerase that negatively supercoils closed circular double-stranded (ds) DNA in an ATP-dependent manner to modulate DNA topology and maintain chromosomes in an underwound state. Negative supercoiling favors strand separation, and DNA replication, transcription, recombination and repair, all of which involve strand separation. Also able to catalyze the interconversion of other topological isomers of dsDNA rings, including catenanes and knotted rings. Type II topoisomerases break and join 2 DNA strands simultaneously in an ATP-dependent manner.</text>
</comment>
<dbReference type="SUPFAM" id="SSF101904">
    <property type="entry name" value="GyrA/ParC C-terminal domain-like"/>
    <property type="match status" value="1"/>
</dbReference>